<keyword evidence="1" id="KW-0812">Transmembrane</keyword>
<protein>
    <recommendedName>
        <fullName evidence="2">NERD domain-containing protein</fullName>
    </recommendedName>
</protein>
<dbReference type="PROSITE" id="PS50965">
    <property type="entry name" value="NERD"/>
    <property type="match status" value="1"/>
</dbReference>
<accession>A0A212IVQ2</accession>
<gene>
    <name evidence="3" type="ORF">KL86CLO1_10099</name>
</gene>
<feature type="transmembrane region" description="Helical" evidence="1">
    <location>
        <begin position="109"/>
        <end position="126"/>
    </location>
</feature>
<dbReference type="AlphaFoldDB" id="A0A212IVQ2"/>
<organism evidence="3">
    <name type="scientific">uncultured Eubacteriales bacterium</name>
    <dbReference type="NCBI Taxonomy" id="172733"/>
    <lineage>
        <taxon>Bacteria</taxon>
        <taxon>Bacillati</taxon>
        <taxon>Bacillota</taxon>
        <taxon>Clostridia</taxon>
        <taxon>Eubacteriales</taxon>
        <taxon>environmental samples</taxon>
    </lineage>
</organism>
<dbReference type="InterPro" id="IPR011528">
    <property type="entry name" value="NERD"/>
</dbReference>
<feature type="transmembrane region" description="Helical" evidence="1">
    <location>
        <begin position="6"/>
        <end position="25"/>
    </location>
</feature>
<evidence type="ECO:0000259" key="2">
    <source>
        <dbReference type="PROSITE" id="PS50965"/>
    </source>
</evidence>
<sequence length="286" mass="31948">MELIAFILTSIGVYLLMTATMPGIYRSAELALRRRMPKPLTQSQAAVQKLATWICPKLDIEPVKRIRIEEQLRSLGRQESPEIFQAVTLARALITSSACLVIVPFSVPFGLALTVITCLVLYNSQGNKLNKLMAEKRQKIERELPQFASTIRQSLNSTHDVVAMLETYRKVCGPALHDEIDHTLNDILTGNTERALKAMEGRVSSAKLGQLISGLIAVHRGDDQRIYFDMLAAEYRKSQNEEVTKALQKRPRELDFNMGLLFLGMALMIAAGLGTYIAQQLSQLFA</sequence>
<feature type="domain" description="NERD" evidence="2">
    <location>
        <begin position="1"/>
        <end position="73"/>
    </location>
</feature>
<reference evidence="3" key="1">
    <citation type="submission" date="2016-04" db="EMBL/GenBank/DDBJ databases">
        <authorList>
            <person name="Evans L.H."/>
            <person name="Alamgir A."/>
            <person name="Owens N."/>
            <person name="Weber N.D."/>
            <person name="Virtaneva K."/>
            <person name="Barbian K."/>
            <person name="Babar A."/>
            <person name="Rosenke K."/>
        </authorList>
    </citation>
    <scope>NUCLEOTIDE SEQUENCE</scope>
    <source>
        <strain evidence="3">86</strain>
    </source>
</reference>
<dbReference type="EMBL" id="FLUN01000001">
    <property type="protein sequence ID" value="SBV91283.1"/>
    <property type="molecule type" value="Genomic_DNA"/>
</dbReference>
<keyword evidence="1" id="KW-0472">Membrane</keyword>
<keyword evidence="1" id="KW-1133">Transmembrane helix</keyword>
<evidence type="ECO:0000256" key="1">
    <source>
        <dbReference type="SAM" id="Phobius"/>
    </source>
</evidence>
<name>A0A212IVQ2_9FIRM</name>
<evidence type="ECO:0000313" key="3">
    <source>
        <dbReference type="EMBL" id="SBV91283.1"/>
    </source>
</evidence>
<feature type="transmembrane region" description="Helical" evidence="1">
    <location>
        <begin position="258"/>
        <end position="278"/>
    </location>
</feature>
<proteinExistence type="predicted"/>